<dbReference type="SUPFAM" id="SSF52266">
    <property type="entry name" value="SGNH hydrolase"/>
    <property type="match status" value="1"/>
</dbReference>
<dbReference type="Pfam" id="PF13472">
    <property type="entry name" value="Lipase_GDSL_2"/>
    <property type="match status" value="1"/>
</dbReference>
<evidence type="ECO:0000256" key="1">
    <source>
        <dbReference type="SAM" id="SignalP"/>
    </source>
</evidence>
<protein>
    <submittedName>
        <fullName evidence="3">Carbohydrate esterase family 3 protein</fullName>
    </submittedName>
</protein>
<reference evidence="3 4" key="2">
    <citation type="journal article" date="2013" name="PLoS Genet.">
        <title>Comparative genome structure, secondary metabolite, and effector coding capacity across Cochliobolus pathogens.</title>
        <authorList>
            <person name="Condon B.J."/>
            <person name="Leng Y."/>
            <person name="Wu D."/>
            <person name="Bushley K.E."/>
            <person name="Ohm R.A."/>
            <person name="Otillar R."/>
            <person name="Martin J."/>
            <person name="Schackwitz W."/>
            <person name="Grimwood J."/>
            <person name="MohdZainudin N."/>
            <person name="Xue C."/>
            <person name="Wang R."/>
            <person name="Manning V.A."/>
            <person name="Dhillon B."/>
            <person name="Tu Z.J."/>
            <person name="Steffenson B.J."/>
            <person name="Salamov A."/>
            <person name="Sun H."/>
            <person name="Lowry S."/>
            <person name="LaButti K."/>
            <person name="Han J."/>
            <person name="Copeland A."/>
            <person name="Lindquist E."/>
            <person name="Barry K."/>
            <person name="Schmutz J."/>
            <person name="Baker S.E."/>
            <person name="Ciuffetti L.M."/>
            <person name="Grigoriev I.V."/>
            <person name="Zhong S."/>
            <person name="Turgeon B.G."/>
        </authorList>
    </citation>
    <scope>NUCLEOTIDE SEQUENCE [LARGE SCALE GENOMIC DNA]</scope>
    <source>
        <strain evidence="4">28A</strain>
    </source>
</reference>
<keyword evidence="1" id="KW-0732">Signal</keyword>
<dbReference type="PANTHER" id="PTHR30383">
    <property type="entry name" value="THIOESTERASE 1/PROTEASE 1/LYSOPHOSPHOLIPASE L1"/>
    <property type="match status" value="1"/>
</dbReference>
<organism evidence="3 4">
    <name type="scientific">Exserohilum turcicum (strain 28A)</name>
    <name type="common">Northern leaf blight fungus</name>
    <name type="synonym">Setosphaeria turcica</name>
    <dbReference type="NCBI Taxonomy" id="671987"/>
    <lineage>
        <taxon>Eukaryota</taxon>
        <taxon>Fungi</taxon>
        <taxon>Dikarya</taxon>
        <taxon>Ascomycota</taxon>
        <taxon>Pezizomycotina</taxon>
        <taxon>Dothideomycetes</taxon>
        <taxon>Pleosporomycetidae</taxon>
        <taxon>Pleosporales</taxon>
        <taxon>Pleosporineae</taxon>
        <taxon>Pleosporaceae</taxon>
        <taxon>Exserohilum</taxon>
    </lineage>
</organism>
<evidence type="ECO:0000313" key="4">
    <source>
        <dbReference type="Proteomes" id="UP000016935"/>
    </source>
</evidence>
<dbReference type="EMBL" id="KB908581">
    <property type="protein sequence ID" value="EOA87591.1"/>
    <property type="molecule type" value="Genomic_DNA"/>
</dbReference>
<dbReference type="GeneID" id="19400758"/>
<feature type="signal peptide" evidence="1">
    <location>
        <begin position="1"/>
        <end position="20"/>
    </location>
</feature>
<dbReference type="Gene3D" id="3.40.50.1110">
    <property type="entry name" value="SGNH hydrolase"/>
    <property type="match status" value="1"/>
</dbReference>
<name>R0ISH9_EXST2</name>
<dbReference type="Proteomes" id="UP000016935">
    <property type="component" value="Unassembled WGS sequence"/>
</dbReference>
<dbReference type="eggNOG" id="ENOG502S4CC">
    <property type="taxonomic scope" value="Eukaryota"/>
</dbReference>
<keyword evidence="4" id="KW-1185">Reference proteome</keyword>
<accession>R0ISH9</accession>
<sequence>MVKFAALALGLLSIATQVCAQNTVKVMPFGASIVSRCWRADLQTQLRAAGVTNFDFVGSQTGKCAGTNIDQDHEGHPGSLATDYAKNGNLTVWLDKNTPDVVLMLVGTNDVLIGKKPVSDILAAYDTLIAQMRAKNAKMQIVFSNLLPLDPARFPAAAVQGIVDLNNALKTYVPGKSNLESPVVLVDNFAGFDAVKDTDDGEHPNTVTGIQKMASRFLDPTSDAIVAASTASEASVVGDILGRGFHKRRLLQLQQQQQQQQ</sequence>
<dbReference type="AlphaFoldDB" id="R0ISH9"/>
<feature type="chain" id="PRO_5004342518" evidence="1">
    <location>
        <begin position="21"/>
        <end position="261"/>
    </location>
</feature>
<dbReference type="InterPro" id="IPR036514">
    <property type="entry name" value="SGNH_hydro_sf"/>
</dbReference>
<dbReference type="InterPro" id="IPR013830">
    <property type="entry name" value="SGNH_hydro"/>
</dbReference>
<dbReference type="HOGENOM" id="CLU_044083_4_1_1"/>
<dbReference type="PANTHER" id="PTHR30383:SF2">
    <property type="entry name" value="CELLULOSE-BINDING PROTEIN"/>
    <property type="match status" value="1"/>
</dbReference>
<evidence type="ECO:0000313" key="3">
    <source>
        <dbReference type="EMBL" id="EOA87591.1"/>
    </source>
</evidence>
<evidence type="ECO:0000259" key="2">
    <source>
        <dbReference type="Pfam" id="PF13472"/>
    </source>
</evidence>
<dbReference type="RefSeq" id="XP_008024811.1">
    <property type="nucleotide sequence ID" value="XM_008026620.1"/>
</dbReference>
<proteinExistence type="predicted"/>
<gene>
    <name evidence="3" type="ORF">SETTUDRAFT_169010</name>
</gene>
<dbReference type="CDD" id="cd01833">
    <property type="entry name" value="XynB_like"/>
    <property type="match status" value="1"/>
</dbReference>
<dbReference type="OrthoDB" id="2119228at2759"/>
<feature type="domain" description="SGNH hydrolase-type esterase" evidence="2">
    <location>
        <begin position="74"/>
        <end position="175"/>
    </location>
</feature>
<reference evidence="3 4" key="1">
    <citation type="journal article" date="2012" name="PLoS Pathog.">
        <title>Diverse lifestyles and strategies of plant pathogenesis encoded in the genomes of eighteen Dothideomycetes fungi.</title>
        <authorList>
            <person name="Ohm R.A."/>
            <person name="Feau N."/>
            <person name="Henrissat B."/>
            <person name="Schoch C.L."/>
            <person name="Horwitz B.A."/>
            <person name="Barry K.W."/>
            <person name="Condon B.J."/>
            <person name="Copeland A.C."/>
            <person name="Dhillon B."/>
            <person name="Glaser F."/>
            <person name="Hesse C.N."/>
            <person name="Kosti I."/>
            <person name="LaButti K."/>
            <person name="Lindquist E.A."/>
            <person name="Lucas S."/>
            <person name="Salamov A.A."/>
            <person name="Bradshaw R.E."/>
            <person name="Ciuffetti L."/>
            <person name="Hamelin R.C."/>
            <person name="Kema G.H.J."/>
            <person name="Lawrence C."/>
            <person name="Scott J.A."/>
            <person name="Spatafora J.W."/>
            <person name="Turgeon B.G."/>
            <person name="de Wit P.J.G.M."/>
            <person name="Zhong S."/>
            <person name="Goodwin S.B."/>
            <person name="Grigoriev I.V."/>
        </authorList>
    </citation>
    <scope>NUCLEOTIDE SEQUENCE [LARGE SCALE GENOMIC DNA]</scope>
    <source>
        <strain evidence="4">28A</strain>
    </source>
</reference>
<dbReference type="InterPro" id="IPR051532">
    <property type="entry name" value="Ester_Hydrolysis_Enzymes"/>
</dbReference>
<dbReference type="GO" id="GO:0004622">
    <property type="term" value="F:phosphatidylcholine lysophospholipase activity"/>
    <property type="evidence" value="ECO:0007669"/>
    <property type="project" value="TreeGrafter"/>
</dbReference>